<comment type="similarity">
    <text evidence="1 2">Belongs to the phD/YefM antitoxin family.</text>
</comment>
<dbReference type="Pfam" id="PF02604">
    <property type="entry name" value="PhdYeFM_antitox"/>
    <property type="match status" value="1"/>
</dbReference>
<dbReference type="EMBL" id="CP003620">
    <property type="protein sequence ID" value="AFZ12333.1"/>
    <property type="molecule type" value="Genomic_DNA"/>
</dbReference>
<dbReference type="SUPFAM" id="SSF143120">
    <property type="entry name" value="YefM-like"/>
    <property type="match status" value="1"/>
</dbReference>
<dbReference type="PATRIC" id="fig|1173022.3.peg.1559"/>
<dbReference type="STRING" id="1173022.Cri9333_1439"/>
<evidence type="ECO:0000256" key="1">
    <source>
        <dbReference type="ARBA" id="ARBA00009981"/>
    </source>
</evidence>
<dbReference type="PANTHER" id="PTHR35377:SF8">
    <property type="entry name" value="ANTITOXIN VAPB22"/>
    <property type="match status" value="1"/>
</dbReference>
<dbReference type="KEGG" id="cep:Cri9333_1439"/>
<evidence type="ECO:0000313" key="3">
    <source>
        <dbReference type="EMBL" id="AFZ12333.1"/>
    </source>
</evidence>
<sequence length="79" mass="8656">MQTVTINEIQQNLASYLHQVEAGETIIVMQAGKPVAEIRPIQANIKQLRPFALCAGEFTVPDDFDAALPEDILNAFEGT</sequence>
<reference evidence="3 4" key="1">
    <citation type="submission" date="2012-06" db="EMBL/GenBank/DDBJ databases">
        <title>Finished chromosome of genome of Crinalium epipsammum PCC 9333.</title>
        <authorList>
            <consortium name="US DOE Joint Genome Institute"/>
            <person name="Gugger M."/>
            <person name="Coursin T."/>
            <person name="Rippka R."/>
            <person name="Tandeau De Marsac N."/>
            <person name="Huntemann M."/>
            <person name="Wei C.-L."/>
            <person name="Han J."/>
            <person name="Detter J.C."/>
            <person name="Han C."/>
            <person name="Tapia R."/>
            <person name="Davenport K."/>
            <person name="Daligault H."/>
            <person name="Erkkila T."/>
            <person name="Gu W."/>
            <person name="Munk A.C.C."/>
            <person name="Teshima H."/>
            <person name="Xu Y."/>
            <person name="Chain P."/>
            <person name="Chen A."/>
            <person name="Krypides N."/>
            <person name="Mavromatis K."/>
            <person name="Markowitz V."/>
            <person name="Szeto E."/>
            <person name="Ivanova N."/>
            <person name="Mikhailova N."/>
            <person name="Ovchinnikova G."/>
            <person name="Pagani I."/>
            <person name="Pati A."/>
            <person name="Goodwin L."/>
            <person name="Peters L."/>
            <person name="Pitluck S."/>
            <person name="Woyke T."/>
            <person name="Kerfeld C."/>
        </authorList>
    </citation>
    <scope>NUCLEOTIDE SEQUENCE [LARGE SCALE GENOMIC DNA]</scope>
    <source>
        <strain evidence="3 4">PCC 9333</strain>
    </source>
</reference>
<dbReference type="AlphaFoldDB" id="K9VW50"/>
<proteinExistence type="inferred from homology"/>
<gene>
    <name evidence="3" type="ORF">Cri9333_1439</name>
</gene>
<evidence type="ECO:0000313" key="4">
    <source>
        <dbReference type="Proteomes" id="UP000010472"/>
    </source>
</evidence>
<dbReference type="OrthoDB" id="9800503at2"/>
<comment type="function">
    <text evidence="2">Antitoxin component of a type II toxin-antitoxin (TA) system.</text>
</comment>
<dbReference type="eggNOG" id="COG4118">
    <property type="taxonomic scope" value="Bacteria"/>
</dbReference>
<protein>
    <recommendedName>
        <fullName evidence="2">Antitoxin</fullName>
    </recommendedName>
</protein>
<evidence type="ECO:0000256" key="2">
    <source>
        <dbReference type="RuleBase" id="RU362080"/>
    </source>
</evidence>
<accession>K9VW50</accession>
<keyword evidence="4" id="KW-1185">Reference proteome</keyword>
<dbReference type="Gene3D" id="3.40.1620.10">
    <property type="entry name" value="YefM-like domain"/>
    <property type="match status" value="1"/>
</dbReference>
<dbReference type="NCBIfam" id="TIGR01552">
    <property type="entry name" value="phd_fam"/>
    <property type="match status" value="1"/>
</dbReference>
<dbReference type="InterPro" id="IPR006442">
    <property type="entry name" value="Antitoxin_Phd/YefM"/>
</dbReference>
<dbReference type="InterPro" id="IPR036165">
    <property type="entry name" value="YefM-like_sf"/>
</dbReference>
<dbReference type="HOGENOM" id="CLU_163140_3_0_3"/>
<dbReference type="PANTHER" id="PTHR35377">
    <property type="entry name" value="ANTITOXIN VAPB49-RELATED-RELATED"/>
    <property type="match status" value="1"/>
</dbReference>
<dbReference type="InterPro" id="IPR051416">
    <property type="entry name" value="phD-YefM_TA_antitoxins"/>
</dbReference>
<name>K9VW50_9CYAN</name>
<organism evidence="3 4">
    <name type="scientific">Crinalium epipsammum PCC 9333</name>
    <dbReference type="NCBI Taxonomy" id="1173022"/>
    <lineage>
        <taxon>Bacteria</taxon>
        <taxon>Bacillati</taxon>
        <taxon>Cyanobacteriota</taxon>
        <taxon>Cyanophyceae</taxon>
        <taxon>Gomontiellales</taxon>
        <taxon>Gomontiellaceae</taxon>
        <taxon>Crinalium</taxon>
    </lineage>
</organism>
<dbReference type="RefSeq" id="WP_015202455.1">
    <property type="nucleotide sequence ID" value="NC_019753.1"/>
</dbReference>
<dbReference type="Proteomes" id="UP000010472">
    <property type="component" value="Chromosome"/>
</dbReference>